<evidence type="ECO:0000256" key="1">
    <source>
        <dbReference type="SAM" id="MobiDB-lite"/>
    </source>
</evidence>
<gene>
    <name evidence="2" type="ORF">ABL_05300</name>
</gene>
<evidence type="ECO:0000313" key="2">
    <source>
        <dbReference type="EMBL" id="GAQ42639.1"/>
    </source>
</evidence>
<comment type="caution">
    <text evidence="2">The sequence shown here is derived from an EMBL/GenBank/DDBJ whole genome shotgun (WGS) entry which is preliminary data.</text>
</comment>
<reference evidence="3" key="1">
    <citation type="journal article" date="2016" name="Genome Announc.">
        <title>Draft genome sequence of Aspergillus niger strain An76.</title>
        <authorList>
            <person name="Gong W."/>
            <person name="Cheng Z."/>
            <person name="Zhang H."/>
            <person name="Liu L."/>
            <person name="Gao P."/>
            <person name="Wang L."/>
        </authorList>
    </citation>
    <scope>NUCLEOTIDE SEQUENCE [LARGE SCALE GENOMIC DNA]</scope>
    <source>
        <strain evidence="3">An76</strain>
    </source>
</reference>
<dbReference type="OMA" id="KIEMEVH"/>
<dbReference type="Proteomes" id="UP000068243">
    <property type="component" value="Unassembled WGS sequence"/>
</dbReference>
<dbReference type="VEuPathDB" id="FungiDB:M747DRAFT_327201"/>
<protein>
    <submittedName>
        <fullName evidence="2">Similar to An14g06130</fullName>
    </submittedName>
</protein>
<organism evidence="2 3">
    <name type="scientific">Aspergillus niger</name>
    <dbReference type="NCBI Taxonomy" id="5061"/>
    <lineage>
        <taxon>Eukaryota</taxon>
        <taxon>Fungi</taxon>
        <taxon>Dikarya</taxon>
        <taxon>Ascomycota</taxon>
        <taxon>Pezizomycotina</taxon>
        <taxon>Eurotiomycetes</taxon>
        <taxon>Eurotiomycetidae</taxon>
        <taxon>Eurotiales</taxon>
        <taxon>Aspergillaceae</taxon>
        <taxon>Aspergillus</taxon>
        <taxon>Aspergillus subgen. Circumdati</taxon>
    </lineage>
</organism>
<dbReference type="VEuPathDB" id="FungiDB:An14g06130"/>
<proteinExistence type="predicted"/>
<accession>A0A100IK21</accession>
<dbReference type="OrthoDB" id="4156714at2759"/>
<name>A0A100IK21_ASPNG</name>
<dbReference type="AlphaFoldDB" id="A0A100IK21"/>
<dbReference type="VEuPathDB" id="FungiDB:ASPNIDRAFT2_1202863"/>
<sequence>MTSPQNQHKRLKRTWSDFEEESKLAMEKKAMLDAEEGSIPDIWNEGGPALLPTAKYLCQRQEYNEMIEHYWSMAFMAGPHMRSSPADFQKGFIKIEMEVHSWAWRFGEEDSMLHLSSDDKQAIIASLDGFCVQEDWDKIHSSLPPAARSVFGKVLLETMLNQFIYKKFATSPFWFMDAKVDATDQPGDANFIKRLNFIYQGFKKMLPTNAAWWKSTLVSISTVQDLVLGAPEHTALSRTMHERRKELVKSYVDELWGCRLFRLLLKESLSESLQTFRDDRLHMILEFAAQEFIAGQAGVFGNLVVERLPELAKFDHHSDTMVTHHFHAGSESHHGAQVLLVVRPRYSYHDTIVGMNYLPVPPIQLIQAEVLTAPMAPEQHAQCVAAAGDDNATQDERIDNEGVDDERNERDGEGEGEREGEGGKEREDDDDNDNEGEDDNSDDEDSEDDE</sequence>
<feature type="compositionally biased region" description="Acidic residues" evidence="1">
    <location>
        <begin position="427"/>
        <end position="450"/>
    </location>
</feature>
<evidence type="ECO:0000313" key="3">
    <source>
        <dbReference type="Proteomes" id="UP000068243"/>
    </source>
</evidence>
<feature type="compositionally biased region" description="Basic and acidic residues" evidence="1">
    <location>
        <begin position="394"/>
        <end position="426"/>
    </location>
</feature>
<dbReference type="EMBL" id="BCMY01000008">
    <property type="protein sequence ID" value="GAQ42639.1"/>
    <property type="molecule type" value="Genomic_DNA"/>
</dbReference>
<dbReference type="VEuPathDB" id="FungiDB:ATCC64974_4960"/>
<feature type="region of interest" description="Disordered" evidence="1">
    <location>
        <begin position="388"/>
        <end position="450"/>
    </location>
</feature>